<evidence type="ECO:0000313" key="1">
    <source>
        <dbReference type="EMBL" id="SDE03436.1"/>
    </source>
</evidence>
<dbReference type="GO" id="GO:0004601">
    <property type="term" value="F:peroxidase activity"/>
    <property type="evidence" value="ECO:0007669"/>
    <property type="project" value="InterPro"/>
</dbReference>
<dbReference type="SUPFAM" id="SSF48113">
    <property type="entry name" value="Heme-dependent peroxidases"/>
    <property type="match status" value="1"/>
</dbReference>
<dbReference type="InterPro" id="IPR037120">
    <property type="entry name" value="Haem_peroxidase_sf_animal"/>
</dbReference>
<reference evidence="1 2" key="1">
    <citation type="submission" date="2016-10" db="EMBL/GenBank/DDBJ databases">
        <authorList>
            <person name="de Groot N.N."/>
        </authorList>
    </citation>
    <scope>NUCLEOTIDE SEQUENCE [LARGE SCALE GENOMIC DNA]</scope>
    <source>
        <strain evidence="1 2">CPCC 100156</strain>
    </source>
</reference>
<sequence>MTESGSAGACPFGGAAAGGRSAPLPGFRHIFGEPVPAERFQVDGEDPRHSPAALATLRRRLRGLATLMGARPADAAENPNLPSGYTYLLQFAAHDMVSTSMAFWAAGGGPADMAAPGIANTLGAPLRLRTLYGGGPGACPFAFVPDDARDQSRSRFRLSAYAGAPDTPASFRDIGRAATPGTLGNRGGFAGAGRGEALIADSRNDQTVLLSQVTGLFQMLHNAILGMIPAPTTLPARALREATAARFAVAQEATILVFRSVLRGDLLPRLLDPEVRALYDNPAPELLEPGAGPGMPLEASHGAFRFAHAMLRDRYQIGGFEDATLVDVLRLNSSRSPNSVPLSRDWVLRWSQFFSLPGRPAPNFSMRLGPRYTAMLLGDGLFDPIEAGDPAGVAFRDLMSASLSGMRSVASLCERVARARPVLAARSPLLADAAARRAALADWLAHDADLSLLAPEDVAALAADPPLPFYILFEAEREAAGERLGTLGSVLVAETAYGALTRERLASEGEGGLAAALDRLCAAWLGDFRLPDPPLVQDMPGLVEFVARRLDLTAAQPAFL</sequence>
<dbReference type="InterPro" id="IPR010255">
    <property type="entry name" value="Haem_peroxidase_sf"/>
</dbReference>
<dbReference type="GO" id="GO:0020037">
    <property type="term" value="F:heme binding"/>
    <property type="evidence" value="ECO:0007669"/>
    <property type="project" value="InterPro"/>
</dbReference>
<organism evidence="1 2">
    <name type="scientific">Belnapia rosea</name>
    <dbReference type="NCBI Taxonomy" id="938405"/>
    <lineage>
        <taxon>Bacteria</taxon>
        <taxon>Pseudomonadati</taxon>
        <taxon>Pseudomonadota</taxon>
        <taxon>Alphaproteobacteria</taxon>
        <taxon>Acetobacterales</taxon>
        <taxon>Roseomonadaceae</taxon>
        <taxon>Belnapia</taxon>
    </lineage>
</organism>
<evidence type="ECO:0008006" key="3">
    <source>
        <dbReference type="Google" id="ProtNLM"/>
    </source>
</evidence>
<name>A0A1G6ZPE8_9PROT</name>
<dbReference type="GO" id="GO:0006979">
    <property type="term" value="P:response to oxidative stress"/>
    <property type="evidence" value="ECO:0007669"/>
    <property type="project" value="InterPro"/>
</dbReference>
<evidence type="ECO:0000313" key="2">
    <source>
        <dbReference type="Proteomes" id="UP000198925"/>
    </source>
</evidence>
<dbReference type="EMBL" id="FMZX01000017">
    <property type="protein sequence ID" value="SDE03436.1"/>
    <property type="molecule type" value="Genomic_DNA"/>
</dbReference>
<dbReference type="RefSeq" id="WP_090664554.1">
    <property type="nucleotide sequence ID" value="NZ_FMZX01000017.1"/>
</dbReference>
<dbReference type="AlphaFoldDB" id="A0A1G6ZPE8"/>
<dbReference type="STRING" id="938405.SAMN02927895_03008"/>
<dbReference type="Gene3D" id="1.10.640.10">
    <property type="entry name" value="Haem peroxidase domain superfamily, animal type"/>
    <property type="match status" value="1"/>
</dbReference>
<keyword evidence="2" id="KW-1185">Reference proteome</keyword>
<gene>
    <name evidence="1" type="ORF">SAMN04487779_10178</name>
</gene>
<proteinExistence type="predicted"/>
<accession>A0A1G6ZPE8</accession>
<protein>
    <recommendedName>
        <fullName evidence="3">Animal haem peroxidase</fullName>
    </recommendedName>
</protein>
<dbReference type="Proteomes" id="UP000198925">
    <property type="component" value="Unassembled WGS sequence"/>
</dbReference>